<keyword evidence="2" id="KW-0479">Metal-binding</keyword>
<evidence type="ECO:0000313" key="9">
    <source>
        <dbReference type="EMBL" id="MEG3616722.1"/>
    </source>
</evidence>
<name>A0ABU7ZAZ6_9MICO</name>
<keyword evidence="4 6" id="KW-0862">Zinc</keyword>
<dbReference type="PANTHER" id="PTHR34978:SF3">
    <property type="entry name" value="SLR0241 PROTEIN"/>
    <property type="match status" value="1"/>
</dbReference>
<evidence type="ECO:0000256" key="6">
    <source>
        <dbReference type="RuleBase" id="RU003983"/>
    </source>
</evidence>
<reference evidence="9" key="1">
    <citation type="journal article" date="2024" name="Antonie Van Leeuwenhoek">
        <title>Isoptericola haloaureus sp. nov., a dimorphic actinobacterium isolated from mangrove sediments of southeast India, implicating biosaline agricultural significance through nitrogen fixation and salt tolerance genes.</title>
        <authorList>
            <person name="Prathaban M."/>
            <person name="Prathiviraj R."/>
            <person name="Ravichandran M."/>
            <person name="Natarajan S.D."/>
            <person name="Sobanaa M."/>
            <person name="Hari Krishna Kumar S."/>
            <person name="Chandrasekar V."/>
            <person name="Selvin J."/>
        </authorList>
    </citation>
    <scope>NUCLEOTIDE SEQUENCE</scope>
    <source>
        <strain evidence="9">MP1014</strain>
    </source>
</reference>
<keyword evidence="3 6" id="KW-0378">Hydrolase</keyword>
<dbReference type="InterPro" id="IPR052173">
    <property type="entry name" value="Beta-lactam_resp_regulator"/>
</dbReference>
<evidence type="ECO:0000259" key="8">
    <source>
        <dbReference type="Pfam" id="PF01435"/>
    </source>
</evidence>
<keyword evidence="7" id="KW-0472">Membrane</keyword>
<evidence type="ECO:0000256" key="3">
    <source>
        <dbReference type="ARBA" id="ARBA00022801"/>
    </source>
</evidence>
<keyword evidence="7" id="KW-1133">Transmembrane helix</keyword>
<dbReference type="CDD" id="cd07326">
    <property type="entry name" value="M56_BlaR1_MecR1_like"/>
    <property type="match status" value="1"/>
</dbReference>
<dbReference type="Pfam" id="PF01435">
    <property type="entry name" value="Peptidase_M48"/>
    <property type="match status" value="1"/>
</dbReference>
<keyword evidence="5 6" id="KW-0482">Metalloprotease</keyword>
<feature type="transmembrane region" description="Helical" evidence="7">
    <location>
        <begin position="6"/>
        <end position="24"/>
    </location>
</feature>
<dbReference type="InterPro" id="IPR001915">
    <property type="entry name" value="Peptidase_M48"/>
</dbReference>
<dbReference type="EC" id="3.4.24.-" evidence="9"/>
<comment type="similarity">
    <text evidence="6">Belongs to the peptidase M48 family.</text>
</comment>
<feature type="domain" description="Peptidase M48" evidence="8">
    <location>
        <begin position="136"/>
        <end position="221"/>
    </location>
</feature>
<reference evidence="9" key="2">
    <citation type="submission" date="2024-02" db="EMBL/GenBank/DDBJ databases">
        <authorList>
            <person name="Prathaban M."/>
            <person name="Mythili R."/>
            <person name="Sharmila Devi N."/>
            <person name="Sobanaa M."/>
            <person name="Prathiviraj R."/>
            <person name="Selvin J."/>
        </authorList>
    </citation>
    <scope>NUCLEOTIDE SEQUENCE</scope>
    <source>
        <strain evidence="9">MP1014</strain>
    </source>
</reference>
<keyword evidence="10" id="KW-1185">Reference proteome</keyword>
<dbReference type="RefSeq" id="WP_332903170.1">
    <property type="nucleotide sequence ID" value="NZ_JBAGLP010000120.1"/>
</dbReference>
<evidence type="ECO:0000256" key="1">
    <source>
        <dbReference type="ARBA" id="ARBA00022670"/>
    </source>
</evidence>
<keyword evidence="7" id="KW-0812">Transmembrane</keyword>
<evidence type="ECO:0000256" key="4">
    <source>
        <dbReference type="ARBA" id="ARBA00022833"/>
    </source>
</evidence>
<dbReference type="Proteomes" id="UP001310387">
    <property type="component" value="Unassembled WGS sequence"/>
</dbReference>
<protein>
    <submittedName>
        <fullName evidence="9">M48 family metalloprotease</fullName>
        <ecNumber evidence="9">3.4.24.-</ecNumber>
    </submittedName>
</protein>
<evidence type="ECO:0000256" key="5">
    <source>
        <dbReference type="ARBA" id="ARBA00023049"/>
    </source>
</evidence>
<sequence>MTAAVAVLVGLGIALAALGGPWLVRRAAPALVRAPLVAAVALTGGVVLWLAALLAVGPMLAWTLSGPAVLPGAAGAVCQRCLDAADPFAGSPVDTAVPVVLLLAGPALVAAVLAAVLGRELWHRRRETARTAAALRAVGVPRVVAGHRVLVVPDDAPAAFALPARHGGVVVSTGALASLDDAGLAAVLAHEEAHLRQRHHLVAALTAALATHLRWVPVVAAVADAVPTYLEIAADDAARRRVGTTALAGALLTLGAAERSRVPAAAGALHAAGPDRIRHLVAPGAGRAGTWPAVAVGAHLGVLAAVSLAVHVPYVGAVLSGCA</sequence>
<feature type="transmembrane region" description="Helical" evidence="7">
    <location>
        <begin position="96"/>
        <end position="117"/>
    </location>
</feature>
<comment type="caution">
    <text evidence="9">The sequence shown here is derived from an EMBL/GenBank/DDBJ whole genome shotgun (WGS) entry which is preliminary data.</text>
</comment>
<accession>A0ABU7ZAZ6</accession>
<evidence type="ECO:0000313" key="10">
    <source>
        <dbReference type="Proteomes" id="UP001310387"/>
    </source>
</evidence>
<gene>
    <name evidence="9" type="ORF">V5O49_16470</name>
</gene>
<comment type="cofactor">
    <cofactor evidence="6">
        <name>Zn(2+)</name>
        <dbReference type="ChEBI" id="CHEBI:29105"/>
    </cofactor>
    <text evidence="6">Binds 1 zinc ion per subunit.</text>
</comment>
<dbReference type="EMBL" id="JBAGLP010000120">
    <property type="protein sequence ID" value="MEG3616722.1"/>
    <property type="molecule type" value="Genomic_DNA"/>
</dbReference>
<organism evidence="9 10">
    <name type="scientific">Isoptericola haloaureus</name>
    <dbReference type="NCBI Taxonomy" id="1542902"/>
    <lineage>
        <taxon>Bacteria</taxon>
        <taxon>Bacillati</taxon>
        <taxon>Actinomycetota</taxon>
        <taxon>Actinomycetes</taxon>
        <taxon>Micrococcales</taxon>
        <taxon>Promicromonosporaceae</taxon>
        <taxon>Isoptericola</taxon>
    </lineage>
</organism>
<dbReference type="Gene3D" id="3.30.2010.10">
    <property type="entry name" value="Metalloproteases ('zincins'), catalytic domain"/>
    <property type="match status" value="1"/>
</dbReference>
<feature type="transmembrane region" description="Helical" evidence="7">
    <location>
        <begin position="36"/>
        <end position="61"/>
    </location>
</feature>
<proteinExistence type="inferred from homology"/>
<keyword evidence="1 6" id="KW-0645">Protease</keyword>
<evidence type="ECO:0000256" key="2">
    <source>
        <dbReference type="ARBA" id="ARBA00022723"/>
    </source>
</evidence>
<dbReference type="GO" id="GO:0008237">
    <property type="term" value="F:metallopeptidase activity"/>
    <property type="evidence" value="ECO:0007669"/>
    <property type="project" value="UniProtKB-KW"/>
</dbReference>
<evidence type="ECO:0000256" key="7">
    <source>
        <dbReference type="SAM" id="Phobius"/>
    </source>
</evidence>
<dbReference type="PANTHER" id="PTHR34978">
    <property type="entry name" value="POSSIBLE SENSOR-TRANSDUCER PROTEIN BLAR"/>
    <property type="match status" value="1"/>
</dbReference>